<dbReference type="CDD" id="cd06338">
    <property type="entry name" value="PBP1_ABC_ligand_binding-like"/>
    <property type="match status" value="1"/>
</dbReference>
<dbReference type="PANTHER" id="PTHR30483">
    <property type="entry name" value="LEUCINE-SPECIFIC-BINDING PROTEIN"/>
    <property type="match status" value="1"/>
</dbReference>
<dbReference type="PANTHER" id="PTHR30483:SF37">
    <property type="entry name" value="ABC TRANSPORTER SUBSTRATE-BINDING PROTEIN"/>
    <property type="match status" value="1"/>
</dbReference>
<dbReference type="KEGG" id="pgv:SL003B_1044"/>
<dbReference type="SUPFAM" id="SSF53822">
    <property type="entry name" value="Periplasmic binding protein-like I"/>
    <property type="match status" value="1"/>
</dbReference>
<keyword evidence="3" id="KW-0029">Amino-acid transport</keyword>
<feature type="domain" description="Leucine-binding protein" evidence="5">
    <location>
        <begin position="27"/>
        <end position="402"/>
    </location>
</feature>
<dbReference type="Pfam" id="PF13458">
    <property type="entry name" value="Peripla_BP_6"/>
    <property type="match status" value="1"/>
</dbReference>
<evidence type="ECO:0000256" key="4">
    <source>
        <dbReference type="SAM" id="SignalP"/>
    </source>
</evidence>
<evidence type="ECO:0000256" key="1">
    <source>
        <dbReference type="ARBA" id="ARBA00010062"/>
    </source>
</evidence>
<dbReference type="EMBL" id="CP002568">
    <property type="protein sequence ID" value="ADZ69473.1"/>
    <property type="molecule type" value="Genomic_DNA"/>
</dbReference>
<dbReference type="InterPro" id="IPR028081">
    <property type="entry name" value="Leu-bd"/>
</dbReference>
<dbReference type="Proteomes" id="UP000008130">
    <property type="component" value="Chromosome"/>
</dbReference>
<dbReference type="PATRIC" id="fig|991905.3.peg.1062"/>
<dbReference type="Gene3D" id="3.40.50.2300">
    <property type="match status" value="2"/>
</dbReference>
<proteinExistence type="inferred from homology"/>
<protein>
    <submittedName>
        <fullName evidence="6">ABC-type branched-chain amino acid transporter periplasmic amino acid-binding protein</fullName>
    </submittedName>
</protein>
<dbReference type="GO" id="GO:0006865">
    <property type="term" value="P:amino acid transport"/>
    <property type="evidence" value="ECO:0007669"/>
    <property type="project" value="UniProtKB-KW"/>
</dbReference>
<dbReference type="eggNOG" id="COG0683">
    <property type="taxonomic scope" value="Bacteria"/>
</dbReference>
<evidence type="ECO:0000313" key="7">
    <source>
        <dbReference type="Proteomes" id="UP000008130"/>
    </source>
</evidence>
<keyword evidence="3" id="KW-0813">Transport</keyword>
<accession>F2IYM6</accession>
<dbReference type="InterPro" id="IPR051010">
    <property type="entry name" value="BCAA_transport"/>
</dbReference>
<evidence type="ECO:0000256" key="2">
    <source>
        <dbReference type="ARBA" id="ARBA00022729"/>
    </source>
</evidence>
<sequence length="427" mass="46169">MRDMLKTSLVTAAVCGLLGGTAQAADPIKIGASLPLTGNFSVSGQKHKEGYELCVDQINAAGGLIGRPLELIVSDNRSDTETAINQAERLINVDKADVIFGTFSSKLTFPVSSVLEKYGKVHPVPAGGALRIWEQGHKHAFYFQQNAAEYVGETLVSTIRDVIPADQRPKKAALVNADDFFANAIAAGLLGQKVTNPGGGLVADLAPGYLKESEIEVVYTETWPEEGFSDWLNLANSIKRSGADLVIGLTASAEEAVQLTRALKTVRADIKLLYLSQGTQAEFHEGLGNDAEGVMVHSSWHEEVPFVGTLNGKDYTNQQFLADFKAKYGKDADEDSAIPFAVCQGVVQAIEAIGTTDNAKLSEWMHARTKAEPVRTILGPFAWDERGLPIDRPFLMAQWQAGKLNFIYPTDEFAGVAQAIHPKPAWK</sequence>
<feature type="signal peptide" evidence="4">
    <location>
        <begin position="1"/>
        <end position="24"/>
    </location>
</feature>
<gene>
    <name evidence="6" type="ordered locus">SL003B_1044</name>
</gene>
<dbReference type="HOGENOM" id="CLU_027128_4_1_5"/>
<organism evidence="6 7">
    <name type="scientific">Polymorphum gilvum (strain LMG 25793 / CGMCC 1.9160 / SL003B-26A1)</name>
    <dbReference type="NCBI Taxonomy" id="991905"/>
    <lineage>
        <taxon>Bacteria</taxon>
        <taxon>Pseudomonadati</taxon>
        <taxon>Pseudomonadota</taxon>
        <taxon>Alphaproteobacteria</taxon>
        <taxon>Rhodobacterales</taxon>
        <taxon>Paracoccaceae</taxon>
        <taxon>Polymorphum</taxon>
    </lineage>
</organism>
<name>F2IYM6_POLGS</name>
<dbReference type="RefSeq" id="WP_013651791.1">
    <property type="nucleotide sequence ID" value="NC_015259.1"/>
</dbReference>
<dbReference type="AlphaFoldDB" id="F2IYM6"/>
<evidence type="ECO:0000259" key="5">
    <source>
        <dbReference type="Pfam" id="PF13458"/>
    </source>
</evidence>
<keyword evidence="7" id="KW-1185">Reference proteome</keyword>
<dbReference type="STRING" id="991905.SL003B_1044"/>
<evidence type="ECO:0000313" key="6">
    <source>
        <dbReference type="EMBL" id="ADZ69473.1"/>
    </source>
</evidence>
<comment type="similarity">
    <text evidence="1">Belongs to the leucine-binding protein family.</text>
</comment>
<evidence type="ECO:0000256" key="3">
    <source>
        <dbReference type="ARBA" id="ARBA00022970"/>
    </source>
</evidence>
<keyword evidence="2 4" id="KW-0732">Signal</keyword>
<dbReference type="InterPro" id="IPR028082">
    <property type="entry name" value="Peripla_BP_I"/>
</dbReference>
<reference evidence="6 7" key="1">
    <citation type="journal article" date="2011" name="J. Bacteriol.">
        <title>Complete genome sequence of Polymorphum gilvum SL003B-26A1T, a crude oil-degrading bacterium from oil-polluted saline soil.</title>
        <authorList>
            <person name="Li S.G."/>
            <person name="Tang Y.Q."/>
            <person name="Nie Y."/>
            <person name="Cai M."/>
            <person name="Wu X.L."/>
        </authorList>
    </citation>
    <scope>NUCLEOTIDE SEQUENCE [LARGE SCALE GENOMIC DNA]</scope>
    <source>
        <strain evidence="7">LMG 25793 / CGMCC 1.9160 / SL003B-26A1</strain>
    </source>
</reference>
<feature type="chain" id="PRO_5003283921" evidence="4">
    <location>
        <begin position="25"/>
        <end position="427"/>
    </location>
</feature>